<sequence>YGRGERPTQANHQKQRFRYGYVTPPRPQRGSDQTAASLNGVLRRSDSEEILQGSENGCVLILKKVYGVALVGTGGPAPCRWALPDR</sequence>
<evidence type="ECO:0000313" key="3">
    <source>
        <dbReference type="Proteomes" id="UP000291191"/>
    </source>
</evidence>
<evidence type="ECO:0000256" key="1">
    <source>
        <dbReference type="SAM" id="MobiDB-lite"/>
    </source>
</evidence>
<proteinExistence type="predicted"/>
<organism evidence="2 3">
    <name type="scientific">Bacteroides intestinalis</name>
    <dbReference type="NCBI Taxonomy" id="329854"/>
    <lineage>
        <taxon>Bacteria</taxon>
        <taxon>Pseudomonadati</taxon>
        <taxon>Bacteroidota</taxon>
        <taxon>Bacteroidia</taxon>
        <taxon>Bacteroidales</taxon>
        <taxon>Bacteroidaceae</taxon>
        <taxon>Bacteroides</taxon>
    </lineage>
</organism>
<reference evidence="2 3" key="1">
    <citation type="journal article" date="2019" name="Science, e1252229">
        <title>Invertible promoters mediate bacterial phase variation, antibiotic resistance, and host adaptation in the gut.</title>
        <authorList>
            <person name="Jiang X."/>
            <person name="Hall A.B."/>
            <person name="Arthur T.D."/>
            <person name="Plichta D.R."/>
            <person name="Covington C.T."/>
            <person name="Poyet M."/>
            <person name="Crothers J."/>
            <person name="Moses P.L."/>
            <person name="Tolonen A.C."/>
            <person name="Vlamakis H."/>
            <person name="Alm E.J."/>
            <person name="Xavier R.J."/>
        </authorList>
    </citation>
    <scope>NUCLEOTIDE SEQUENCE [LARGE SCALE GENOMIC DNA]</scope>
    <source>
        <strain evidence="3">bf_0095</strain>
    </source>
</reference>
<keyword evidence="3" id="KW-1185">Reference proteome</keyword>
<dbReference type="EMBL" id="RCXO01000074">
    <property type="protein sequence ID" value="RYT70815.1"/>
    <property type="molecule type" value="Genomic_DNA"/>
</dbReference>
<feature type="region of interest" description="Disordered" evidence="1">
    <location>
        <begin position="1"/>
        <end position="34"/>
    </location>
</feature>
<gene>
    <name evidence="2" type="ORF">EAJ06_23875</name>
</gene>
<feature type="non-terminal residue" evidence="2">
    <location>
        <position position="1"/>
    </location>
</feature>
<name>A0A4Q5GSC4_9BACE</name>
<comment type="caution">
    <text evidence="2">The sequence shown here is derived from an EMBL/GenBank/DDBJ whole genome shotgun (WGS) entry which is preliminary data.</text>
</comment>
<accession>A0A4Q5GSC4</accession>
<dbReference type="RefSeq" id="WP_048926874.1">
    <property type="nucleotide sequence ID" value="NZ_RCXO01000074.1"/>
</dbReference>
<dbReference type="AlphaFoldDB" id="A0A4Q5GSC4"/>
<evidence type="ECO:0000313" key="2">
    <source>
        <dbReference type="EMBL" id="RYT70815.1"/>
    </source>
</evidence>
<dbReference type="Proteomes" id="UP000291191">
    <property type="component" value="Unassembled WGS sequence"/>
</dbReference>
<protein>
    <submittedName>
        <fullName evidence="2">Uncharacterized protein</fullName>
    </submittedName>
</protein>